<dbReference type="Proteomes" id="UP001626549">
    <property type="component" value="Chromosome"/>
</dbReference>
<dbReference type="PANTHER" id="PTHR21043:SF0">
    <property type="entry name" value="MITOCHONDRIAL ASSEMBLY OF RIBOSOMAL LARGE SUBUNIT PROTEIN 1"/>
    <property type="match status" value="1"/>
</dbReference>
<reference evidence="4 5" key="1">
    <citation type="submission" date="2023-10" db="EMBL/GenBank/DDBJ databases">
        <title>Two novel species belonging to the OM43/NOR5 clade.</title>
        <authorList>
            <person name="Park M."/>
        </authorList>
    </citation>
    <scope>NUCLEOTIDE SEQUENCE [LARGE SCALE GENOMIC DNA]</scope>
    <source>
        <strain evidence="4 5">IMCC45268</strain>
    </source>
</reference>
<evidence type="ECO:0000256" key="1">
    <source>
        <dbReference type="ARBA" id="ARBA00010574"/>
    </source>
</evidence>
<name>A0ABZ0IFU6_9GAMM</name>
<dbReference type="Pfam" id="PF02410">
    <property type="entry name" value="RsfS"/>
    <property type="match status" value="1"/>
</dbReference>
<organism evidence="4 5">
    <name type="scientific">Congregibacter brevis</name>
    <dbReference type="NCBI Taxonomy" id="3081201"/>
    <lineage>
        <taxon>Bacteria</taxon>
        <taxon>Pseudomonadati</taxon>
        <taxon>Pseudomonadota</taxon>
        <taxon>Gammaproteobacteria</taxon>
        <taxon>Cellvibrionales</taxon>
        <taxon>Halieaceae</taxon>
        <taxon>Congregibacter</taxon>
    </lineage>
</organism>
<gene>
    <name evidence="2 4" type="primary">rsfS</name>
    <name evidence="4" type="ORF">R0137_05010</name>
</gene>
<dbReference type="InterPro" id="IPR004394">
    <property type="entry name" value="Iojap/RsfS/C7orf30"/>
</dbReference>
<sequence length="126" mass="13532">MDLVAEALEDLKGVNPVTLDVRELSNVMDYLVICSGTSSRHVKSLADNVSRTAKAAGHMPMGVEGEDAGEWVLVDLGDVVVHVMQPATRDFYDLERLWVHSAAAADDNGDNTNNVWGGDSSDSDSD</sequence>
<dbReference type="InterPro" id="IPR043519">
    <property type="entry name" value="NT_sf"/>
</dbReference>
<evidence type="ECO:0000256" key="2">
    <source>
        <dbReference type="HAMAP-Rule" id="MF_01477"/>
    </source>
</evidence>
<accession>A0ABZ0IFU6</accession>
<dbReference type="NCBIfam" id="TIGR00090">
    <property type="entry name" value="rsfS_iojap_ybeB"/>
    <property type="match status" value="1"/>
</dbReference>
<dbReference type="SUPFAM" id="SSF81301">
    <property type="entry name" value="Nucleotidyltransferase"/>
    <property type="match status" value="1"/>
</dbReference>
<feature type="compositionally biased region" description="Low complexity" evidence="3">
    <location>
        <begin position="103"/>
        <end position="114"/>
    </location>
</feature>
<protein>
    <recommendedName>
        <fullName evidence="2">Ribosomal silencing factor RsfS</fullName>
    </recommendedName>
</protein>
<dbReference type="HAMAP" id="MF_01477">
    <property type="entry name" value="Iojap_RsfS"/>
    <property type="match status" value="1"/>
</dbReference>
<dbReference type="Gene3D" id="3.30.460.10">
    <property type="entry name" value="Beta Polymerase, domain 2"/>
    <property type="match status" value="1"/>
</dbReference>
<comment type="subcellular location">
    <subcellularLocation>
        <location evidence="2">Cytoplasm</location>
    </subcellularLocation>
</comment>
<dbReference type="RefSeq" id="WP_407329041.1">
    <property type="nucleotide sequence ID" value="NZ_CP136865.1"/>
</dbReference>
<proteinExistence type="inferred from homology"/>
<keyword evidence="5" id="KW-1185">Reference proteome</keyword>
<evidence type="ECO:0000313" key="5">
    <source>
        <dbReference type="Proteomes" id="UP001626549"/>
    </source>
</evidence>
<comment type="similarity">
    <text evidence="1 2">Belongs to the Iojap/RsfS family.</text>
</comment>
<keyword evidence="2" id="KW-0963">Cytoplasm</keyword>
<evidence type="ECO:0000313" key="4">
    <source>
        <dbReference type="EMBL" id="WOJ97938.1"/>
    </source>
</evidence>
<comment type="function">
    <text evidence="2">Functions as a ribosomal silencing factor. Interacts with ribosomal protein uL14 (rplN), blocking formation of intersubunit bridge B8. Prevents association of the 30S and 50S ribosomal subunits and the formation of functional ribosomes, thus repressing translation.</text>
</comment>
<dbReference type="EMBL" id="CP136865">
    <property type="protein sequence ID" value="WOJ97938.1"/>
    <property type="molecule type" value="Genomic_DNA"/>
</dbReference>
<dbReference type="PANTHER" id="PTHR21043">
    <property type="entry name" value="IOJAP SUPERFAMILY ORTHOLOG"/>
    <property type="match status" value="1"/>
</dbReference>
<evidence type="ECO:0000256" key="3">
    <source>
        <dbReference type="SAM" id="MobiDB-lite"/>
    </source>
</evidence>
<keyword evidence="2" id="KW-0810">Translation regulation</keyword>
<comment type="subunit">
    <text evidence="2">Interacts with ribosomal protein uL14 (rplN).</text>
</comment>
<feature type="region of interest" description="Disordered" evidence="3">
    <location>
        <begin position="103"/>
        <end position="126"/>
    </location>
</feature>
<keyword evidence="2" id="KW-0678">Repressor</keyword>